<accession>A0A928Z321</accession>
<dbReference type="Pfam" id="PF24121">
    <property type="entry name" value="Cas8b_N"/>
    <property type="match status" value="1"/>
</dbReference>
<evidence type="ECO:0000259" key="2">
    <source>
        <dbReference type="Pfam" id="PF24122"/>
    </source>
</evidence>
<dbReference type="RefSeq" id="WP_264323552.1">
    <property type="nucleotide sequence ID" value="NZ_JADEXQ010000006.1"/>
</dbReference>
<sequence length="555" mass="63854">MAKTKIKQKQEVTQLTLKYRLAELPSSQHRAGLAGLILVMQWLKRQNAFQQKVKDGMICKLLQFDDDGAAIELNQDGVACLFDEIYAATKEEQRRNQPLKNKQKEIIPPLREEEYDEVDAKGKTKKKKAYIYPVDVPRGSFLADASFDQSSDGKNGLWVKLWRDMVWSILRGVPATRKPFQLRADGLPADDAVSVWKQLLKPDDFTVDLPSTYFLGAQAYNAENIGFKDRARFQFLLHFWLFAAQIYVPAVVDNEGKRNFVGYAIAIPDIARLEWFCDELPMLMRDRSPQPSGYRPREAVVDLALESALDMMKRLGERLSLASGDQSTADAVFGIDVIHTEKQGNNVRLLSMARLDPDDLMNDEYTQIRQGFWSPLFRRQCLLNLVNHSPWYEGFDALLCTLSYERSLKDEYFKRDVRIKLEDMIKETQQMTDSDPNVSIEPMIFQLVKNYVNRKLKGKYSLEWEKNWSKLKSDELSAQPGYKDYSDKKTKIAKSAFLDIRSRTEQEDFINYFVSTLCSVPQNMKPEAFVALTQALYQDTEKVRTLTLLALSANS</sequence>
<keyword evidence="4" id="KW-1185">Reference proteome</keyword>
<evidence type="ECO:0000259" key="1">
    <source>
        <dbReference type="Pfam" id="PF24121"/>
    </source>
</evidence>
<proteinExistence type="predicted"/>
<name>A0A928Z321_9CYAN</name>
<dbReference type="InterPro" id="IPR030928">
    <property type="entry name" value="MYXAN_cmx8"/>
</dbReference>
<feature type="domain" description="Type I-B CRISPR Cas8b N-terminal" evidence="1">
    <location>
        <begin position="58"/>
        <end position="323"/>
    </location>
</feature>
<evidence type="ECO:0000313" key="3">
    <source>
        <dbReference type="EMBL" id="MBE9028728.1"/>
    </source>
</evidence>
<dbReference type="Pfam" id="PF24122">
    <property type="entry name" value="Cas8b_C"/>
    <property type="match status" value="1"/>
</dbReference>
<dbReference type="AlphaFoldDB" id="A0A928Z321"/>
<dbReference type="Proteomes" id="UP000625316">
    <property type="component" value="Unassembled WGS sequence"/>
</dbReference>
<feature type="domain" description="Type I-B CRISPR Cas8b C-terminal" evidence="2">
    <location>
        <begin position="332"/>
        <end position="554"/>
    </location>
</feature>
<comment type="caution">
    <text evidence="3">The sequence shown here is derived from an EMBL/GenBank/DDBJ whole genome shotgun (WGS) entry which is preliminary data.</text>
</comment>
<protein>
    <submittedName>
        <fullName evidence="3">Type I-MYXAN CRISPR-associated protein Cmx8</fullName>
    </submittedName>
</protein>
<dbReference type="NCBIfam" id="TIGR04413">
    <property type="entry name" value="MYXAN_cmx8"/>
    <property type="match status" value="1"/>
</dbReference>
<organism evidence="3 4">
    <name type="scientific">Romeriopsis navalis LEGE 11480</name>
    <dbReference type="NCBI Taxonomy" id="2777977"/>
    <lineage>
        <taxon>Bacteria</taxon>
        <taxon>Bacillati</taxon>
        <taxon>Cyanobacteriota</taxon>
        <taxon>Cyanophyceae</taxon>
        <taxon>Leptolyngbyales</taxon>
        <taxon>Leptolyngbyaceae</taxon>
        <taxon>Romeriopsis</taxon>
        <taxon>Romeriopsis navalis</taxon>
    </lineage>
</organism>
<evidence type="ECO:0000313" key="4">
    <source>
        <dbReference type="Proteomes" id="UP000625316"/>
    </source>
</evidence>
<dbReference type="InterPro" id="IPR056201">
    <property type="entry name" value="Cas8b_N"/>
</dbReference>
<gene>
    <name evidence="3" type="primary">cmx8</name>
    <name evidence="3" type="ORF">IQ266_03010</name>
</gene>
<dbReference type="InterPro" id="IPR056202">
    <property type="entry name" value="Cas8b_C"/>
</dbReference>
<dbReference type="EMBL" id="JADEXQ010000006">
    <property type="protein sequence ID" value="MBE9028728.1"/>
    <property type="molecule type" value="Genomic_DNA"/>
</dbReference>
<reference evidence="3" key="1">
    <citation type="submission" date="2020-10" db="EMBL/GenBank/DDBJ databases">
        <authorList>
            <person name="Castelo-Branco R."/>
            <person name="Eusebio N."/>
            <person name="Adriana R."/>
            <person name="Vieira A."/>
            <person name="Brugerolle De Fraissinette N."/>
            <person name="Rezende De Castro R."/>
            <person name="Schneider M.P."/>
            <person name="Vasconcelos V."/>
            <person name="Leao P.N."/>
        </authorList>
    </citation>
    <scope>NUCLEOTIDE SEQUENCE</scope>
    <source>
        <strain evidence="3">LEGE 11480</strain>
    </source>
</reference>